<dbReference type="AlphaFoldDB" id="A0A387BKJ7"/>
<evidence type="ECO:0000256" key="1">
    <source>
        <dbReference type="SAM" id="MobiDB-lite"/>
    </source>
</evidence>
<dbReference type="PROSITE" id="PS51257">
    <property type="entry name" value="PROKAR_LIPOPROTEIN"/>
    <property type="match status" value="1"/>
</dbReference>
<dbReference type="KEGG" id="gry:D7I44_13275"/>
<proteinExistence type="predicted"/>
<feature type="region of interest" description="Disordered" evidence="1">
    <location>
        <begin position="30"/>
        <end position="71"/>
    </location>
</feature>
<keyword evidence="2" id="KW-0732">Signal</keyword>
<organism evidence="3 4">
    <name type="scientific">Gryllotalpicola protaetiae</name>
    <dbReference type="NCBI Taxonomy" id="2419771"/>
    <lineage>
        <taxon>Bacteria</taxon>
        <taxon>Bacillati</taxon>
        <taxon>Actinomycetota</taxon>
        <taxon>Actinomycetes</taxon>
        <taxon>Micrococcales</taxon>
        <taxon>Microbacteriaceae</taxon>
        <taxon>Gryllotalpicola</taxon>
    </lineage>
</organism>
<evidence type="ECO:0000313" key="3">
    <source>
        <dbReference type="EMBL" id="AYG04403.1"/>
    </source>
</evidence>
<feature type="compositionally biased region" description="Low complexity" evidence="1">
    <location>
        <begin position="52"/>
        <end position="61"/>
    </location>
</feature>
<keyword evidence="3" id="KW-0547">Nucleotide-binding</keyword>
<sequence>MPLPRPALRITTVLVAAFATAALLAGCTHASSTAKDTPKAGDTSNTAPSDGATTPAAEPSSTPTPTPTPVTLQQGEVWTAQQVYDFNPNFSPDPNYKPSDTAAKLVDLKGVSFGWVNQTSGDTIEIAVAHPSEKNFDQFSGAVASSGAQQVPIDGAPADTVSYFNVADGTGTLDVFTANGYWIVIDSKIFLEPGDSYQIASAVMGNLK</sequence>
<gene>
    <name evidence="3" type="ORF">D7I44_13275</name>
</gene>
<keyword evidence="4" id="KW-1185">Reference proteome</keyword>
<dbReference type="EMBL" id="CP032624">
    <property type="protein sequence ID" value="AYG04403.1"/>
    <property type="molecule type" value="Genomic_DNA"/>
</dbReference>
<feature type="chain" id="PRO_5017261595" evidence="2">
    <location>
        <begin position="31"/>
        <end position="208"/>
    </location>
</feature>
<feature type="signal peptide" evidence="2">
    <location>
        <begin position="1"/>
        <end position="30"/>
    </location>
</feature>
<dbReference type="GO" id="GO:0005524">
    <property type="term" value="F:ATP binding"/>
    <property type="evidence" value="ECO:0007669"/>
    <property type="project" value="UniProtKB-KW"/>
</dbReference>
<protein>
    <submittedName>
        <fullName evidence="3">Iron ABC transporter ATP-binding protein</fullName>
    </submittedName>
</protein>
<evidence type="ECO:0000313" key="4">
    <source>
        <dbReference type="Proteomes" id="UP000275069"/>
    </source>
</evidence>
<accession>A0A387BKJ7</accession>
<dbReference type="Proteomes" id="UP000275069">
    <property type="component" value="Chromosome"/>
</dbReference>
<reference evidence="3 4" key="1">
    <citation type="submission" date="2018-09" db="EMBL/GenBank/DDBJ databases">
        <title>Genome sequencing of strain 2DFW10M-5.</title>
        <authorList>
            <person name="Heo J."/>
            <person name="Kim S.-J."/>
            <person name="Kwon S.-W."/>
        </authorList>
    </citation>
    <scope>NUCLEOTIDE SEQUENCE [LARGE SCALE GENOMIC DNA]</scope>
    <source>
        <strain evidence="3 4">2DFW10M-5</strain>
    </source>
</reference>
<keyword evidence="3" id="KW-0067">ATP-binding</keyword>
<evidence type="ECO:0000256" key="2">
    <source>
        <dbReference type="SAM" id="SignalP"/>
    </source>
</evidence>
<dbReference type="OrthoDB" id="5122815at2"/>
<name>A0A387BKJ7_9MICO</name>